<dbReference type="AlphaFoldDB" id="Q4SHG1"/>
<evidence type="ECO:0000313" key="1">
    <source>
        <dbReference type="EMBL" id="CAF99921.1"/>
    </source>
</evidence>
<organism evidence="1">
    <name type="scientific">Tetraodon nigroviridis</name>
    <name type="common">Spotted green pufferfish</name>
    <name type="synonym">Chelonodon nigroviridis</name>
    <dbReference type="NCBI Taxonomy" id="99883"/>
    <lineage>
        <taxon>Eukaryota</taxon>
        <taxon>Metazoa</taxon>
        <taxon>Chordata</taxon>
        <taxon>Craniata</taxon>
        <taxon>Vertebrata</taxon>
        <taxon>Euteleostomi</taxon>
        <taxon>Actinopterygii</taxon>
        <taxon>Neopterygii</taxon>
        <taxon>Teleostei</taxon>
        <taxon>Neoteleostei</taxon>
        <taxon>Acanthomorphata</taxon>
        <taxon>Eupercaria</taxon>
        <taxon>Tetraodontiformes</taxon>
        <taxon>Tetradontoidea</taxon>
        <taxon>Tetraodontidae</taxon>
        <taxon>Tetraodon</taxon>
    </lineage>
</organism>
<dbReference type="KEGG" id="tng:GSTEN00018171G001"/>
<accession>Q4SHG1</accession>
<reference evidence="1" key="2">
    <citation type="submission" date="2004-02" db="EMBL/GenBank/DDBJ databases">
        <authorList>
            <consortium name="Genoscope"/>
            <consortium name="Whitehead Institute Centre for Genome Research"/>
        </authorList>
    </citation>
    <scope>NUCLEOTIDE SEQUENCE</scope>
</reference>
<dbReference type="EMBL" id="CAAE01014581">
    <property type="protein sequence ID" value="CAF99921.1"/>
    <property type="molecule type" value="Genomic_DNA"/>
</dbReference>
<protein>
    <submittedName>
        <fullName evidence="1">Chromosome 5 SCAF14581, whole genome shotgun sequence</fullName>
    </submittedName>
</protein>
<reference evidence="1" key="1">
    <citation type="journal article" date="2004" name="Nature">
        <title>Genome duplication in the teleost fish Tetraodon nigroviridis reveals the early vertebrate proto-karyotype.</title>
        <authorList>
            <person name="Jaillon O."/>
            <person name="Aury J.-M."/>
            <person name="Brunet F."/>
            <person name="Petit J.-L."/>
            <person name="Stange-Thomann N."/>
            <person name="Mauceli E."/>
            <person name="Bouneau L."/>
            <person name="Fischer C."/>
            <person name="Ozouf-Costaz C."/>
            <person name="Bernot A."/>
            <person name="Nicaud S."/>
            <person name="Jaffe D."/>
            <person name="Fisher S."/>
            <person name="Lutfalla G."/>
            <person name="Dossat C."/>
            <person name="Segurens B."/>
            <person name="Dasilva C."/>
            <person name="Salanoubat M."/>
            <person name="Levy M."/>
            <person name="Boudet N."/>
            <person name="Castellano S."/>
            <person name="Anthouard V."/>
            <person name="Jubin C."/>
            <person name="Castelli V."/>
            <person name="Katinka M."/>
            <person name="Vacherie B."/>
            <person name="Biemont C."/>
            <person name="Skalli Z."/>
            <person name="Cattolico L."/>
            <person name="Poulain J."/>
            <person name="De Berardinis V."/>
            <person name="Cruaud C."/>
            <person name="Duprat S."/>
            <person name="Brottier P."/>
            <person name="Coutanceau J.-P."/>
            <person name="Gouzy J."/>
            <person name="Parra G."/>
            <person name="Lardier G."/>
            <person name="Chapple C."/>
            <person name="McKernan K.J."/>
            <person name="McEwan P."/>
            <person name="Bosak S."/>
            <person name="Kellis M."/>
            <person name="Volff J.-N."/>
            <person name="Guigo R."/>
            <person name="Zody M.C."/>
            <person name="Mesirov J."/>
            <person name="Lindblad-Toh K."/>
            <person name="Birren B."/>
            <person name="Nusbaum C."/>
            <person name="Kahn D."/>
            <person name="Robinson-Rechavi M."/>
            <person name="Laudet V."/>
            <person name="Schachter V."/>
            <person name="Quetier F."/>
            <person name="Saurin W."/>
            <person name="Scarpelli C."/>
            <person name="Wincker P."/>
            <person name="Lander E.S."/>
            <person name="Weissenbach J."/>
            <person name="Roest Crollius H."/>
        </authorList>
    </citation>
    <scope>NUCLEOTIDE SEQUENCE [LARGE SCALE GENOMIC DNA]</scope>
</reference>
<name>Q4SHG1_TETNG</name>
<proteinExistence type="predicted"/>
<sequence>MTTDICLEMDSKLEQGFPSSLGSFPGGSFLVSALQLATVAQLGHLAEVSLEKLSSAIHTVSKVRVRHGKRKKWTEELQMFTRREARTACLNFTLMSTLHHLRSNTVIFHKRTISTFSGHSSIDVYSKHGLCTSCTP</sequence>
<gene>
    <name evidence="1" type="ORF">GSTENG00018171001</name>
</gene>